<dbReference type="Gene3D" id="2.40.30.170">
    <property type="match status" value="1"/>
</dbReference>
<dbReference type="EMBL" id="CP089391">
    <property type="protein sequence ID" value="WBL75263.1"/>
    <property type="molecule type" value="Genomic_DNA"/>
</dbReference>
<dbReference type="NCBIfam" id="TIGR01843">
    <property type="entry name" value="type_I_hlyD"/>
    <property type="match status" value="1"/>
</dbReference>
<dbReference type="InterPro" id="IPR010129">
    <property type="entry name" value="T1SS_HlyD"/>
</dbReference>
<evidence type="ECO:0000256" key="2">
    <source>
        <dbReference type="ARBA" id="ARBA00009477"/>
    </source>
</evidence>
<dbReference type="RefSeq" id="WP_270160086.1">
    <property type="nucleotide sequence ID" value="NZ_CP089391.1"/>
</dbReference>
<reference evidence="13" key="1">
    <citation type="submission" date="2021-12" db="EMBL/GenBank/DDBJ databases">
        <title>Bradyrhizobium xenonodulans sp. nov.</title>
        <authorList>
            <person name="Claassens R."/>
            <person name="Venter S.N."/>
            <person name="Beukes C.W."/>
            <person name="Stepkowski T."/>
            <person name="Steenkamp E.T."/>
        </authorList>
    </citation>
    <scope>NUCLEOTIDE SEQUENCE</scope>
    <source>
        <strain evidence="13">14AB</strain>
    </source>
</reference>
<evidence type="ECO:0000259" key="11">
    <source>
        <dbReference type="Pfam" id="PF25994"/>
    </source>
</evidence>
<organism evidence="13 14">
    <name type="scientific">Bradyrhizobium xenonodulans</name>
    <dbReference type="NCBI Taxonomy" id="2736875"/>
    <lineage>
        <taxon>Bacteria</taxon>
        <taxon>Pseudomonadati</taxon>
        <taxon>Pseudomonadota</taxon>
        <taxon>Alphaproteobacteria</taxon>
        <taxon>Hyphomicrobiales</taxon>
        <taxon>Nitrobacteraceae</taxon>
        <taxon>Bradyrhizobium</taxon>
    </lineage>
</organism>
<feature type="transmembrane region" description="Helical" evidence="9">
    <location>
        <begin position="29"/>
        <end position="49"/>
    </location>
</feature>
<dbReference type="InterPro" id="IPR006144">
    <property type="entry name" value="Secretion_HlyD_CS"/>
</dbReference>
<gene>
    <name evidence="13" type="ORF">I3J27_19630</name>
</gene>
<dbReference type="InterPro" id="IPR058982">
    <property type="entry name" value="Beta-barrel_AprE"/>
</dbReference>
<name>A0ABY7MAR4_9BRAD</name>
<proteinExistence type="inferred from homology"/>
<evidence type="ECO:0000256" key="6">
    <source>
        <dbReference type="ARBA" id="ARBA00022692"/>
    </source>
</evidence>
<sequence>MTDHSHVVPAARISYETLLHEGPRIVRPVVTFLCVTALFFGGLAVWSAMAPLASGAVTQGMVRVDTNKKTIQHLEGGIIREILVRDGDRVRAGQTLVRLDPMAVQADQAVLQNQSWAAQLEEARLLAERAGQDDFNIPAALKPVASRRDLAALISVQRNIIRSQRSAMQGDIDVQGKKIAQQQAQIESLNTQIVSTQEQIRLFKEELATAQDLLARGYERKPRVLGLQRSIAQAEGDLSSLNGRLETAGQTIAEVRAQIEAIRRQRDKIISDDLEKARSKKEEAEQQLRKGADKLRRIDVVAPQDGYVLGLKFFTAGAVVGAGAPILDIVPDNETLVLFAKVNPLDIDVVHEGLPAQVRLIAYKQRIVPTLPGLVTQVSADAVTDDNSKGQFYTARIEVKPEELSRIPGVKLYPGMPIEAVILTGERTLLDYLLRPLLDSFSHSFREQ</sequence>
<comment type="subcellular location">
    <subcellularLocation>
        <location evidence="1 9">Cell inner membrane</location>
        <topology evidence="1 9">Single-pass membrane protein</topology>
    </subcellularLocation>
</comment>
<keyword evidence="7 9" id="KW-1133">Transmembrane helix</keyword>
<keyword evidence="8 9" id="KW-0472">Membrane</keyword>
<dbReference type="Proteomes" id="UP001179614">
    <property type="component" value="Chromosome"/>
</dbReference>
<evidence type="ECO:0000256" key="1">
    <source>
        <dbReference type="ARBA" id="ARBA00004377"/>
    </source>
</evidence>
<evidence type="ECO:0000313" key="13">
    <source>
        <dbReference type="EMBL" id="WBL75263.1"/>
    </source>
</evidence>
<evidence type="ECO:0000256" key="9">
    <source>
        <dbReference type="RuleBase" id="RU365093"/>
    </source>
</evidence>
<feature type="coiled-coil region" evidence="10">
    <location>
        <begin position="172"/>
        <end position="213"/>
    </location>
</feature>
<dbReference type="Pfam" id="PF26002">
    <property type="entry name" value="Beta-barrel_AprE"/>
    <property type="match status" value="1"/>
</dbReference>
<dbReference type="SUPFAM" id="SSF111369">
    <property type="entry name" value="HlyD-like secretion proteins"/>
    <property type="match status" value="1"/>
</dbReference>
<evidence type="ECO:0000313" key="14">
    <source>
        <dbReference type="Proteomes" id="UP001179614"/>
    </source>
</evidence>
<evidence type="ECO:0000259" key="12">
    <source>
        <dbReference type="Pfam" id="PF26002"/>
    </source>
</evidence>
<dbReference type="InterPro" id="IPR050739">
    <property type="entry name" value="MFP"/>
</dbReference>
<dbReference type="InterPro" id="IPR058781">
    <property type="entry name" value="HH_AprE-like"/>
</dbReference>
<keyword evidence="5 9" id="KW-0997">Cell inner membrane</keyword>
<evidence type="ECO:0000256" key="8">
    <source>
        <dbReference type="ARBA" id="ARBA00023136"/>
    </source>
</evidence>
<evidence type="ECO:0000256" key="5">
    <source>
        <dbReference type="ARBA" id="ARBA00022519"/>
    </source>
</evidence>
<evidence type="ECO:0000256" key="3">
    <source>
        <dbReference type="ARBA" id="ARBA00022448"/>
    </source>
</evidence>
<dbReference type="PRINTS" id="PR01490">
    <property type="entry name" value="RTXTOXIND"/>
</dbReference>
<feature type="domain" description="AprE-like beta-barrel" evidence="12">
    <location>
        <begin position="336"/>
        <end position="425"/>
    </location>
</feature>
<evidence type="ECO:0000256" key="10">
    <source>
        <dbReference type="SAM" id="Coils"/>
    </source>
</evidence>
<evidence type="ECO:0000256" key="4">
    <source>
        <dbReference type="ARBA" id="ARBA00022475"/>
    </source>
</evidence>
<keyword evidence="3 9" id="KW-0813">Transport</keyword>
<keyword evidence="10" id="KW-0175">Coiled coil</keyword>
<feature type="coiled-coil region" evidence="10">
    <location>
        <begin position="245"/>
        <end position="294"/>
    </location>
</feature>
<dbReference type="Gene3D" id="1.10.287.1490">
    <property type="match status" value="1"/>
</dbReference>
<evidence type="ECO:0000256" key="7">
    <source>
        <dbReference type="ARBA" id="ARBA00022989"/>
    </source>
</evidence>
<keyword evidence="4 9" id="KW-1003">Cell membrane</keyword>
<dbReference type="PROSITE" id="PS00543">
    <property type="entry name" value="HLYD_FAMILY"/>
    <property type="match status" value="1"/>
</dbReference>
<keyword evidence="6 9" id="KW-0812">Transmembrane</keyword>
<dbReference type="Gene3D" id="2.40.50.100">
    <property type="match status" value="1"/>
</dbReference>
<dbReference type="PANTHER" id="PTHR30386">
    <property type="entry name" value="MEMBRANE FUSION SUBUNIT OF EMRAB-TOLC MULTIDRUG EFFLUX PUMP"/>
    <property type="match status" value="1"/>
</dbReference>
<dbReference type="PANTHER" id="PTHR30386:SF17">
    <property type="entry name" value="ALKALINE PROTEASE SECRETION PROTEIN APRE"/>
    <property type="match status" value="1"/>
</dbReference>
<dbReference type="Pfam" id="PF25994">
    <property type="entry name" value="HH_AprE"/>
    <property type="match status" value="1"/>
</dbReference>
<accession>A0ABY7MAR4</accession>
<protein>
    <recommendedName>
        <fullName evidence="9">Membrane fusion protein (MFP) family protein</fullName>
    </recommendedName>
</protein>
<keyword evidence="14" id="KW-1185">Reference proteome</keyword>
<feature type="domain" description="AprE-like long alpha-helical hairpin" evidence="11">
    <location>
        <begin position="105"/>
        <end position="293"/>
    </location>
</feature>
<comment type="similarity">
    <text evidence="2 9">Belongs to the membrane fusion protein (MFP) (TC 8.A.1) family.</text>
</comment>